<evidence type="ECO:0000256" key="3">
    <source>
        <dbReference type="ARBA" id="ARBA00005493"/>
    </source>
</evidence>
<name>Q0VPV8_ALCBS</name>
<feature type="binding site" evidence="15">
    <location>
        <position position="146"/>
    </location>
    <ligand>
        <name>S-adenosyl-L-methionine</name>
        <dbReference type="ChEBI" id="CHEBI:59789"/>
        <label>1</label>
    </ligand>
</feature>
<feature type="binding site" evidence="16">
    <location>
        <position position="67"/>
    </location>
    <ligand>
        <name>[4Fe-4S] cluster</name>
        <dbReference type="ChEBI" id="CHEBI:49883"/>
        <note>4Fe-4S-S-AdoMet</note>
    </ligand>
</feature>
<protein>
    <recommendedName>
        <fullName evidence="14">Coproporphyrinogen-III oxidase</fullName>
        <ecNumber evidence="14">1.3.98.3</ecNumber>
    </recommendedName>
</protein>
<dbReference type="GO" id="GO:0004109">
    <property type="term" value="F:coproporphyrinogen oxidase activity"/>
    <property type="evidence" value="ECO:0007669"/>
    <property type="project" value="InterPro"/>
</dbReference>
<dbReference type="InterPro" id="IPR010723">
    <property type="entry name" value="HemN_C"/>
</dbReference>
<dbReference type="RefSeq" id="WP_011588624.1">
    <property type="nucleotide sequence ID" value="NC_008260.1"/>
</dbReference>
<dbReference type="InterPro" id="IPR013785">
    <property type="entry name" value="Aldolase_TIM"/>
</dbReference>
<comment type="similarity">
    <text evidence="3 14">Belongs to the anaerobic coproporphyrinogen-III oxidase family.</text>
</comment>
<dbReference type="GO" id="GO:0006782">
    <property type="term" value="P:protoporphyrinogen IX biosynthetic process"/>
    <property type="evidence" value="ECO:0007669"/>
    <property type="project" value="UniProtKB-UniPathway"/>
</dbReference>
<evidence type="ECO:0000256" key="15">
    <source>
        <dbReference type="PIRSR" id="PIRSR000167-1"/>
    </source>
</evidence>
<feature type="binding site" evidence="15">
    <location>
        <position position="185"/>
    </location>
    <ligand>
        <name>S-adenosyl-L-methionine</name>
        <dbReference type="ChEBI" id="CHEBI:59789"/>
        <label>2</label>
    </ligand>
</feature>
<organism evidence="18 19">
    <name type="scientific">Alcanivorax borkumensis (strain ATCC 700651 / DSM 11573 / NCIMB 13689 / SK2)</name>
    <dbReference type="NCBI Taxonomy" id="393595"/>
    <lineage>
        <taxon>Bacteria</taxon>
        <taxon>Pseudomonadati</taxon>
        <taxon>Pseudomonadota</taxon>
        <taxon>Gammaproteobacteria</taxon>
        <taxon>Oceanospirillales</taxon>
        <taxon>Alcanivoracaceae</taxon>
        <taxon>Alcanivorax</taxon>
    </lineage>
</organism>
<dbReference type="OrthoDB" id="9808022at2"/>
<dbReference type="Pfam" id="PF04055">
    <property type="entry name" value="Radical_SAM"/>
    <property type="match status" value="1"/>
</dbReference>
<comment type="cofactor">
    <cofactor evidence="14 16">
        <name>[4Fe-4S] cluster</name>
        <dbReference type="ChEBI" id="CHEBI:49883"/>
    </cofactor>
    <text evidence="14 16">Binds 1 [4Fe-4S] cluster. The cluster is coordinated with 3 cysteines and an exchangeable S-adenosyl-L-methionine.</text>
</comment>
<feature type="binding site" evidence="15">
    <location>
        <position position="210"/>
    </location>
    <ligand>
        <name>S-adenosyl-L-methionine</name>
        <dbReference type="ChEBI" id="CHEBI:59789"/>
        <label>2</label>
    </ligand>
</feature>
<dbReference type="EMBL" id="AM286690">
    <property type="protein sequence ID" value="CAL16790.1"/>
    <property type="molecule type" value="Genomic_DNA"/>
</dbReference>
<feature type="binding site" evidence="15">
    <location>
        <position position="244"/>
    </location>
    <ligand>
        <name>S-adenosyl-L-methionine</name>
        <dbReference type="ChEBI" id="CHEBI:59789"/>
        <label>2</label>
    </ligand>
</feature>
<evidence type="ECO:0000256" key="2">
    <source>
        <dbReference type="ARBA" id="ARBA00004785"/>
    </source>
</evidence>
<proteinExistence type="inferred from homology"/>
<dbReference type="PANTHER" id="PTHR13932">
    <property type="entry name" value="COPROPORPHYRINIGEN III OXIDASE"/>
    <property type="match status" value="1"/>
</dbReference>
<dbReference type="eggNOG" id="COG0635">
    <property type="taxonomic scope" value="Bacteria"/>
</dbReference>
<comment type="catalytic activity">
    <reaction evidence="13 14">
        <text>coproporphyrinogen III + 2 S-adenosyl-L-methionine = protoporphyrinogen IX + 2 5'-deoxyadenosine + 2 L-methionine + 2 CO2</text>
        <dbReference type="Rhea" id="RHEA:15425"/>
        <dbReference type="ChEBI" id="CHEBI:16526"/>
        <dbReference type="ChEBI" id="CHEBI:17319"/>
        <dbReference type="ChEBI" id="CHEBI:57307"/>
        <dbReference type="ChEBI" id="CHEBI:57309"/>
        <dbReference type="ChEBI" id="CHEBI:57844"/>
        <dbReference type="ChEBI" id="CHEBI:59789"/>
        <dbReference type="EC" id="1.3.98.3"/>
    </reaction>
</comment>
<dbReference type="GO" id="GO:0051539">
    <property type="term" value="F:4 iron, 4 sulfur cluster binding"/>
    <property type="evidence" value="ECO:0007669"/>
    <property type="project" value="UniProtKB-KW"/>
</dbReference>
<dbReference type="PANTHER" id="PTHR13932:SF6">
    <property type="entry name" value="OXYGEN-INDEPENDENT COPROPORPHYRINOGEN III OXIDASE"/>
    <property type="match status" value="1"/>
</dbReference>
<dbReference type="InterPro" id="IPR034505">
    <property type="entry name" value="Coproporphyrinogen-III_oxidase"/>
</dbReference>
<dbReference type="SFLD" id="SFLDS00029">
    <property type="entry name" value="Radical_SAM"/>
    <property type="match status" value="1"/>
</dbReference>
<keyword evidence="7 14" id="KW-0949">S-adenosyl-L-methionine</keyword>
<dbReference type="Gene3D" id="1.10.10.920">
    <property type="match status" value="1"/>
</dbReference>
<evidence type="ECO:0000256" key="10">
    <source>
        <dbReference type="ARBA" id="ARBA00023004"/>
    </source>
</evidence>
<evidence type="ECO:0000256" key="8">
    <source>
        <dbReference type="ARBA" id="ARBA00022723"/>
    </source>
</evidence>
<dbReference type="InterPro" id="IPR058240">
    <property type="entry name" value="rSAM_sf"/>
</dbReference>
<dbReference type="STRING" id="393595.ABO_1342"/>
<evidence type="ECO:0000256" key="16">
    <source>
        <dbReference type="PIRSR" id="PIRSR000167-2"/>
    </source>
</evidence>
<evidence type="ECO:0000256" key="4">
    <source>
        <dbReference type="ARBA" id="ARBA00011245"/>
    </source>
</evidence>
<dbReference type="InterPro" id="IPR006638">
    <property type="entry name" value="Elp3/MiaA/NifB-like_rSAM"/>
</dbReference>
<accession>Q0VPV8</accession>
<evidence type="ECO:0000313" key="19">
    <source>
        <dbReference type="Proteomes" id="UP000008871"/>
    </source>
</evidence>
<dbReference type="InterPro" id="IPR007197">
    <property type="entry name" value="rSAM"/>
</dbReference>
<evidence type="ECO:0000256" key="13">
    <source>
        <dbReference type="ARBA" id="ARBA00048321"/>
    </source>
</evidence>
<dbReference type="HOGENOM" id="CLU_027579_3_0_6"/>
<keyword evidence="12 14" id="KW-0627">Porphyrin biosynthesis</keyword>
<keyword evidence="11 14" id="KW-0411">Iron-sulfur</keyword>
<feature type="binding site" evidence="16">
    <location>
        <position position="60"/>
    </location>
    <ligand>
        <name>[4Fe-4S] cluster</name>
        <dbReference type="ChEBI" id="CHEBI:49883"/>
        <note>4Fe-4S-S-AdoMet</note>
    </ligand>
</feature>
<evidence type="ECO:0000256" key="6">
    <source>
        <dbReference type="ARBA" id="ARBA00022490"/>
    </source>
</evidence>
<comment type="subunit">
    <text evidence="4">Monomer.</text>
</comment>
<dbReference type="PROSITE" id="PS51918">
    <property type="entry name" value="RADICAL_SAM"/>
    <property type="match status" value="1"/>
</dbReference>
<gene>
    <name evidence="18" type="primary">hemF</name>
    <name evidence="18" type="ordered locus">ABO_1342</name>
</gene>
<feature type="binding site" evidence="16">
    <location>
        <position position="64"/>
    </location>
    <ligand>
        <name>[4Fe-4S] cluster</name>
        <dbReference type="ChEBI" id="CHEBI:49883"/>
        <note>4Fe-4S-S-AdoMet</note>
    </ligand>
</feature>
<comment type="pathway">
    <text evidence="2 14">Porphyrin-containing compound metabolism; protoporphyrin-IX biosynthesis; protoporphyrinogen-IX from coproporphyrinogen-III (AdoMet route): step 1/1.</text>
</comment>
<dbReference type="Pfam" id="PF06969">
    <property type="entry name" value="HemN_C"/>
    <property type="match status" value="1"/>
</dbReference>
<keyword evidence="19" id="KW-1185">Reference proteome</keyword>
<dbReference type="InterPro" id="IPR004558">
    <property type="entry name" value="Coprogen_oxidase_HemN"/>
</dbReference>
<sequence length="457" mass="52736">MVSWNKALIREHGGPGPRYTSYPPAPSFHSGIAEEDFWQAMDEGNAARRPLSLYIHIPFCGSVCYYCACNRIITANKARSADYLRLLKQEIQRKAVHVDSRRPVTQMHWGGGTPTFLDDGQLTELVYDLARHFNLRDDERSDYAIEIDPRTVDQSRLGLLRGLGFNRVSLGVQDLDPRVQKAVNRVQPYELIRDTMEWSRDFGFRSINTDLIYGLPWQSESSLARTLEQLLTLRPDRISLYNYAHLPERFKIQRQIQEHALPDPEEKLNMLTRAGKMLNEQGYRYIGMDHFALENDSLSIAQENGLLHRNFQGYTLHGDADLLGLGVSAISQIGNLYAQNHKALDDWQTSLEDRILPIEKGFMLNRDDQIRRALIIQLLCDLSVDMLQFGDTWGINFADYFVDALTEWLTFEAQGLVTVENDRLFITETGRLVSRALVMPFDRYTQREQRTRFSRII</sequence>
<comment type="subcellular location">
    <subcellularLocation>
        <location evidence="1 14">Cytoplasm</location>
    </subcellularLocation>
</comment>
<dbReference type="Gene3D" id="3.20.20.70">
    <property type="entry name" value="Aldolase class I"/>
    <property type="match status" value="1"/>
</dbReference>
<keyword evidence="5 14" id="KW-0004">4Fe-4S</keyword>
<evidence type="ECO:0000256" key="5">
    <source>
        <dbReference type="ARBA" id="ARBA00022485"/>
    </source>
</evidence>
<dbReference type="SUPFAM" id="SSF102114">
    <property type="entry name" value="Radical SAM enzymes"/>
    <property type="match status" value="1"/>
</dbReference>
<reference evidence="18 19" key="1">
    <citation type="journal article" date="2006" name="Nat. Biotechnol.">
        <title>Genome sequence of the ubiquitous hydrocarbon-degrading marine bacterium Alcanivorax borkumensis.</title>
        <authorList>
            <person name="Schneiker S."/>
            <person name="Martins dos Santos V.A.P."/>
            <person name="Bartels D."/>
            <person name="Bekel T."/>
            <person name="Brecht M."/>
            <person name="Buhrmester J."/>
            <person name="Chernikova T.N."/>
            <person name="Denaro R."/>
            <person name="Ferrer M."/>
            <person name="Gertler C."/>
            <person name="Goesmann A."/>
            <person name="Golyshina O.V."/>
            <person name="Kaminski F."/>
            <person name="Khachane A.N."/>
            <person name="Lang S."/>
            <person name="Linke B."/>
            <person name="McHardy A.C."/>
            <person name="Meyer F."/>
            <person name="Nechitaylo T."/>
            <person name="Puehler A."/>
            <person name="Regenhardt D."/>
            <person name="Rupp O."/>
            <person name="Sabirova J.S."/>
            <person name="Selbitschka W."/>
            <person name="Yakimov M.M."/>
            <person name="Timmis K.N."/>
            <person name="Vorhoelter F.-J."/>
            <person name="Weidner S."/>
            <person name="Kaiser O."/>
            <person name="Golyshin P.N."/>
        </authorList>
    </citation>
    <scope>NUCLEOTIDE SEQUENCE [LARGE SCALE GENOMIC DNA]</scope>
    <source>
        <strain evidence="19">ATCC 700651 / DSM 11573 / NCIMB 13689 / SK2</strain>
    </source>
</reference>
<dbReference type="KEGG" id="abo:ABO_1342"/>
<dbReference type="SFLD" id="SFLDG01065">
    <property type="entry name" value="anaerobic_coproporphyrinogen-I"/>
    <property type="match status" value="1"/>
</dbReference>
<evidence type="ECO:0000256" key="1">
    <source>
        <dbReference type="ARBA" id="ARBA00004496"/>
    </source>
</evidence>
<feature type="binding site" evidence="15">
    <location>
        <position position="54"/>
    </location>
    <ligand>
        <name>S-adenosyl-L-methionine</name>
        <dbReference type="ChEBI" id="CHEBI:59789"/>
        <label>1</label>
    </ligand>
</feature>
<feature type="binding site" evidence="15">
    <location>
        <begin position="66"/>
        <end position="68"/>
    </location>
    <ligand>
        <name>S-adenosyl-L-methionine</name>
        <dbReference type="ChEBI" id="CHEBI:59789"/>
        <label>2</label>
    </ligand>
</feature>
<dbReference type="NCBIfam" id="TIGR00538">
    <property type="entry name" value="hemN"/>
    <property type="match status" value="1"/>
</dbReference>
<dbReference type="GO" id="GO:0051989">
    <property type="term" value="F:coproporphyrinogen dehydrogenase activity"/>
    <property type="evidence" value="ECO:0007669"/>
    <property type="project" value="UniProtKB-EC"/>
</dbReference>
<dbReference type="EC" id="1.3.98.3" evidence="14"/>
<evidence type="ECO:0000313" key="18">
    <source>
        <dbReference type="EMBL" id="CAL16790.1"/>
    </source>
</evidence>
<evidence type="ECO:0000256" key="14">
    <source>
        <dbReference type="PIRNR" id="PIRNR000167"/>
    </source>
</evidence>
<feature type="binding site" evidence="15">
    <location>
        <position position="173"/>
    </location>
    <ligand>
        <name>S-adenosyl-L-methionine</name>
        <dbReference type="ChEBI" id="CHEBI:59789"/>
        <label>2</label>
    </ligand>
</feature>
<evidence type="ECO:0000256" key="12">
    <source>
        <dbReference type="ARBA" id="ARBA00023244"/>
    </source>
</evidence>
<evidence type="ECO:0000256" key="7">
    <source>
        <dbReference type="ARBA" id="ARBA00022691"/>
    </source>
</evidence>
<evidence type="ECO:0000256" key="11">
    <source>
        <dbReference type="ARBA" id="ARBA00023014"/>
    </source>
</evidence>
<keyword evidence="10 14" id="KW-0408">Iron</keyword>
<keyword evidence="6 14" id="KW-0963">Cytoplasm</keyword>
<feature type="domain" description="Radical SAM core" evidence="17">
    <location>
        <begin position="45"/>
        <end position="284"/>
    </location>
</feature>
<dbReference type="GO" id="GO:0005737">
    <property type="term" value="C:cytoplasm"/>
    <property type="evidence" value="ECO:0007669"/>
    <property type="project" value="UniProtKB-SubCell"/>
</dbReference>
<feature type="binding site" evidence="15">
    <location>
        <begin position="112"/>
        <end position="113"/>
    </location>
    <ligand>
        <name>S-adenosyl-L-methionine</name>
        <dbReference type="ChEBI" id="CHEBI:59789"/>
        <label>2</label>
    </ligand>
</feature>
<dbReference type="PIRSF" id="PIRSF000167">
    <property type="entry name" value="HemN"/>
    <property type="match status" value="1"/>
</dbReference>
<evidence type="ECO:0000256" key="9">
    <source>
        <dbReference type="ARBA" id="ARBA00023002"/>
    </source>
</evidence>
<evidence type="ECO:0000259" key="17">
    <source>
        <dbReference type="PROSITE" id="PS51918"/>
    </source>
</evidence>
<dbReference type="AlphaFoldDB" id="Q0VPV8"/>
<feature type="binding site" evidence="15">
    <location>
        <position position="330"/>
    </location>
    <ligand>
        <name>S-adenosyl-L-methionine</name>
        <dbReference type="ChEBI" id="CHEBI:59789"/>
        <label>1</label>
    </ligand>
</feature>
<dbReference type="SMART" id="SM00729">
    <property type="entry name" value="Elp3"/>
    <property type="match status" value="1"/>
</dbReference>
<dbReference type="GO" id="GO:0046872">
    <property type="term" value="F:metal ion binding"/>
    <property type="evidence" value="ECO:0007669"/>
    <property type="project" value="UniProtKB-KW"/>
</dbReference>
<keyword evidence="9 14" id="KW-0560">Oxidoreductase</keyword>
<dbReference type="UniPathway" id="UPA00251">
    <property type="reaction ID" value="UER00323"/>
</dbReference>
<keyword evidence="8 14" id="KW-0479">Metal-binding</keyword>
<dbReference type="Proteomes" id="UP000008871">
    <property type="component" value="Chromosome"/>
</dbReference>
<feature type="binding site" evidence="15">
    <location>
        <position position="111"/>
    </location>
    <ligand>
        <name>S-adenosyl-L-methionine</name>
        <dbReference type="ChEBI" id="CHEBI:59789"/>
        <label>1</label>
    </ligand>
</feature>